<evidence type="ECO:0000256" key="5">
    <source>
        <dbReference type="ARBA" id="ARBA00023004"/>
    </source>
</evidence>
<dbReference type="PROSITE" id="PS51007">
    <property type="entry name" value="CYTC"/>
    <property type="match status" value="1"/>
</dbReference>
<keyword evidence="2 6" id="KW-0349">Heme</keyword>
<dbReference type="PANTHER" id="PTHR35008:SF8">
    <property type="entry name" value="ALCOHOL DEHYDROGENASE CYTOCHROME C SUBUNIT"/>
    <property type="match status" value="1"/>
</dbReference>
<organism evidence="8 9">
    <name type="scientific">Paraburkholderia guartelaensis</name>
    <dbReference type="NCBI Taxonomy" id="2546446"/>
    <lineage>
        <taxon>Bacteria</taxon>
        <taxon>Pseudomonadati</taxon>
        <taxon>Pseudomonadota</taxon>
        <taxon>Betaproteobacteria</taxon>
        <taxon>Burkholderiales</taxon>
        <taxon>Burkholderiaceae</taxon>
        <taxon>Paraburkholderia</taxon>
    </lineage>
</organism>
<dbReference type="EMBL" id="JAYMRW010000002">
    <property type="protein sequence ID" value="MEM5446834.1"/>
    <property type="molecule type" value="Genomic_DNA"/>
</dbReference>
<keyword evidence="4" id="KW-0249">Electron transport</keyword>
<evidence type="ECO:0000256" key="4">
    <source>
        <dbReference type="ARBA" id="ARBA00022982"/>
    </source>
</evidence>
<evidence type="ECO:0000259" key="7">
    <source>
        <dbReference type="PROSITE" id="PS51007"/>
    </source>
</evidence>
<dbReference type="InterPro" id="IPR051459">
    <property type="entry name" value="Cytochrome_c-type_DH"/>
</dbReference>
<sequence length="225" mass="23381">MQGLKTTERFSGATQAGWQAYNITPDRTSGIGNWSDDALIAYLSTGIAAGHASAAGPMADVVQHSTQYLTHEDLRSIVAYLRALPPVSGGVTRPRDAWGKPAANDITALRGTTITTVNGLQLFVANCASCHHWTGGGVGGSAPGAYPSLIHNSVAGAPSPDNLAMVILHGVRRQTKDSDVLMPAFGDALSNEQVAAISNYATTQFGDLRATLTAGEVAALRAQPQ</sequence>
<keyword evidence="3 6" id="KW-0479">Metal-binding</keyword>
<protein>
    <submittedName>
        <fullName evidence="8">Cytochrome c</fullName>
    </submittedName>
</protein>
<evidence type="ECO:0000256" key="2">
    <source>
        <dbReference type="ARBA" id="ARBA00022617"/>
    </source>
</evidence>
<evidence type="ECO:0000313" key="9">
    <source>
        <dbReference type="Proteomes" id="UP001390669"/>
    </source>
</evidence>
<dbReference type="InterPro" id="IPR009056">
    <property type="entry name" value="Cyt_c-like_dom"/>
</dbReference>
<dbReference type="InterPro" id="IPR008168">
    <property type="entry name" value="Cyt_C_IC"/>
</dbReference>
<accession>A0ABU9S626</accession>
<evidence type="ECO:0000256" key="6">
    <source>
        <dbReference type="PROSITE-ProRule" id="PRU00433"/>
    </source>
</evidence>
<dbReference type="Gene3D" id="1.10.760.10">
    <property type="entry name" value="Cytochrome c-like domain"/>
    <property type="match status" value="1"/>
</dbReference>
<gene>
    <name evidence="8" type="ORF">VSR33_04940</name>
</gene>
<dbReference type="PRINTS" id="PR00605">
    <property type="entry name" value="CYTCHROMECIC"/>
</dbReference>
<dbReference type="Pfam" id="PF13442">
    <property type="entry name" value="Cytochrome_CBB3"/>
    <property type="match status" value="1"/>
</dbReference>
<proteinExistence type="predicted"/>
<feature type="domain" description="Cytochrome c" evidence="7">
    <location>
        <begin position="114"/>
        <end position="205"/>
    </location>
</feature>
<reference evidence="8 9" key="1">
    <citation type="submission" date="2024-01" db="EMBL/GenBank/DDBJ databases">
        <title>The diversity of rhizobia nodulating Mimosa spp. in eleven states of Brazil covering several biomes is determined by host plant, location, and edaphic factors.</title>
        <authorList>
            <person name="Rouws L."/>
            <person name="Barauna A."/>
            <person name="Beukes C."/>
            <person name="De Faria S.M."/>
            <person name="Gross E."/>
            <person name="Dos Reis Junior F.B."/>
            <person name="Simon M."/>
            <person name="Maluk M."/>
            <person name="Odee D.W."/>
            <person name="Kenicer G."/>
            <person name="Young J.P.W."/>
            <person name="Reis V.M."/>
            <person name="Zilli J."/>
            <person name="James E.K."/>
        </authorList>
    </citation>
    <scope>NUCLEOTIDE SEQUENCE [LARGE SCALE GENOMIC DNA]</scope>
    <source>
        <strain evidence="8 9">JPY164</strain>
    </source>
</reference>
<keyword evidence="1" id="KW-0813">Transport</keyword>
<name>A0ABU9S626_9BURK</name>
<keyword evidence="5 6" id="KW-0408">Iron</keyword>
<keyword evidence="9" id="KW-1185">Reference proteome</keyword>
<evidence type="ECO:0000256" key="1">
    <source>
        <dbReference type="ARBA" id="ARBA00022448"/>
    </source>
</evidence>
<dbReference type="RefSeq" id="WP_406951517.1">
    <property type="nucleotide sequence ID" value="NZ_JAYMRW010000002.1"/>
</dbReference>
<dbReference type="InterPro" id="IPR036909">
    <property type="entry name" value="Cyt_c-like_dom_sf"/>
</dbReference>
<dbReference type="PANTHER" id="PTHR35008">
    <property type="entry name" value="BLL4482 PROTEIN-RELATED"/>
    <property type="match status" value="1"/>
</dbReference>
<comment type="caution">
    <text evidence="8">The sequence shown here is derived from an EMBL/GenBank/DDBJ whole genome shotgun (WGS) entry which is preliminary data.</text>
</comment>
<dbReference type="SUPFAM" id="SSF46626">
    <property type="entry name" value="Cytochrome c"/>
    <property type="match status" value="2"/>
</dbReference>
<evidence type="ECO:0000256" key="3">
    <source>
        <dbReference type="ARBA" id="ARBA00022723"/>
    </source>
</evidence>
<evidence type="ECO:0000313" key="8">
    <source>
        <dbReference type="EMBL" id="MEM5446834.1"/>
    </source>
</evidence>
<dbReference type="Proteomes" id="UP001390669">
    <property type="component" value="Unassembled WGS sequence"/>
</dbReference>